<dbReference type="EMBL" id="JTHG01000050">
    <property type="protein sequence ID" value="KMO25574.1"/>
    <property type="molecule type" value="Genomic_DNA"/>
</dbReference>
<dbReference type="GO" id="GO:0004518">
    <property type="term" value="F:nuclease activity"/>
    <property type="evidence" value="ECO:0007669"/>
    <property type="project" value="UniProtKB-KW"/>
</dbReference>
<dbReference type="EMBL" id="AP024145">
    <property type="protein sequence ID" value="BCM86010.1"/>
    <property type="molecule type" value="Genomic_DNA"/>
</dbReference>
<keyword evidence="5" id="KW-1185">Reference proteome</keyword>
<keyword evidence="2" id="KW-0378">Hydrolase</keyword>
<protein>
    <submittedName>
        <fullName evidence="3">Endoribonuclease VapD</fullName>
    </submittedName>
    <submittedName>
        <fullName evidence="4">Virulence factor</fullName>
    </submittedName>
</protein>
<evidence type="ECO:0000256" key="1">
    <source>
        <dbReference type="ARBA" id="ARBA00022722"/>
    </source>
</evidence>
<dbReference type="Proteomes" id="UP000663508">
    <property type="component" value="Chromosome"/>
</dbReference>
<organism evidence="3 6">
    <name type="scientific">Methylobacterium indicum</name>
    <dbReference type="NCBI Taxonomy" id="1775910"/>
    <lineage>
        <taxon>Bacteria</taxon>
        <taxon>Pseudomonadati</taxon>
        <taxon>Pseudomonadota</taxon>
        <taxon>Alphaproteobacteria</taxon>
        <taxon>Hyphomicrobiales</taxon>
        <taxon>Methylobacteriaceae</taxon>
        <taxon>Methylobacterium</taxon>
    </lineage>
</organism>
<gene>
    <name evidence="3" type="ORF">mvi_44710</name>
    <name evidence="4" type="ORF">QR79_06840</name>
</gene>
<dbReference type="Pfam" id="PF09827">
    <property type="entry name" value="CRISPR_Cas2"/>
    <property type="match status" value="1"/>
</dbReference>
<reference evidence="3" key="2">
    <citation type="submission" date="2020-11" db="EMBL/GenBank/DDBJ databases">
        <title>Complete genome sequence of a novel pathogenic Methylobacterium strain isolated from rice in Vietnam.</title>
        <authorList>
            <person name="Lai K."/>
            <person name="Okazaki S."/>
            <person name="Higashi K."/>
            <person name="Mori H."/>
            <person name="Toyoda A."/>
            <person name="Kurokawa K."/>
        </authorList>
    </citation>
    <scope>NUCLEOTIDE SEQUENCE</scope>
    <source>
        <strain evidence="3">VL1</strain>
    </source>
</reference>
<dbReference type="AlphaFoldDB" id="A0A0J6RW28"/>
<evidence type="ECO:0000256" key="2">
    <source>
        <dbReference type="ARBA" id="ARBA00022801"/>
    </source>
</evidence>
<reference evidence="4 5" key="1">
    <citation type="submission" date="2014-11" db="EMBL/GenBank/DDBJ databases">
        <title>Comparative genomics of Methylobacterium species.</title>
        <authorList>
            <person name="Chaudhry V."/>
            <person name="Patil P.B."/>
        </authorList>
    </citation>
    <scope>NUCLEOTIDE SEQUENCE [LARGE SCALE GENOMIC DNA]</scope>
    <source>
        <strain evidence="4 5">SE3.6</strain>
    </source>
</reference>
<dbReference type="Proteomes" id="UP000036471">
    <property type="component" value="Unassembled WGS sequence"/>
</dbReference>
<dbReference type="Gene3D" id="3.30.70.240">
    <property type="match status" value="1"/>
</dbReference>
<dbReference type="OrthoDB" id="8611858at2"/>
<dbReference type="GO" id="GO:0016787">
    <property type="term" value="F:hydrolase activity"/>
    <property type="evidence" value="ECO:0007669"/>
    <property type="project" value="UniProtKB-KW"/>
</dbReference>
<accession>A0A147FEB9</accession>
<evidence type="ECO:0000313" key="4">
    <source>
        <dbReference type="EMBL" id="KMO25574.1"/>
    </source>
</evidence>
<dbReference type="InterPro" id="IPR019199">
    <property type="entry name" value="Virulence_VapD/CRISPR_Cas2"/>
</dbReference>
<evidence type="ECO:0000313" key="3">
    <source>
        <dbReference type="EMBL" id="BCM86010.1"/>
    </source>
</evidence>
<accession>A0A0J6RW28</accession>
<dbReference type="KEGG" id="mind:mvi_44710"/>
<evidence type="ECO:0000313" key="6">
    <source>
        <dbReference type="Proteomes" id="UP000663508"/>
    </source>
</evidence>
<name>A0A0J6RW28_9HYPH</name>
<proteinExistence type="predicted"/>
<keyword evidence="1" id="KW-0540">Nuclease</keyword>
<sequence length="97" mass="11243">MYAICFDLDTETLKNQYHNSSWQNGYQDIARVLERHGFDRQQGSVYFGNEKVDPVRCVLAVQEVARECPWFRAAVVDVRMLRIEENNDLLPALQPPG</sequence>
<evidence type="ECO:0000313" key="5">
    <source>
        <dbReference type="Proteomes" id="UP000036471"/>
    </source>
</evidence>